<accession>A0AAU9M3E1</accession>
<organism evidence="1 2">
    <name type="scientific">Lactuca virosa</name>
    <dbReference type="NCBI Taxonomy" id="75947"/>
    <lineage>
        <taxon>Eukaryota</taxon>
        <taxon>Viridiplantae</taxon>
        <taxon>Streptophyta</taxon>
        <taxon>Embryophyta</taxon>
        <taxon>Tracheophyta</taxon>
        <taxon>Spermatophyta</taxon>
        <taxon>Magnoliopsida</taxon>
        <taxon>eudicotyledons</taxon>
        <taxon>Gunneridae</taxon>
        <taxon>Pentapetalae</taxon>
        <taxon>asterids</taxon>
        <taxon>campanulids</taxon>
        <taxon>Asterales</taxon>
        <taxon>Asteraceae</taxon>
        <taxon>Cichorioideae</taxon>
        <taxon>Cichorieae</taxon>
        <taxon>Lactucinae</taxon>
        <taxon>Lactuca</taxon>
    </lineage>
</organism>
<protein>
    <submittedName>
        <fullName evidence="1">Uncharacterized protein</fullName>
    </submittedName>
</protein>
<gene>
    <name evidence="1" type="ORF">LVIROSA_LOCUS8975</name>
</gene>
<evidence type="ECO:0000313" key="1">
    <source>
        <dbReference type="EMBL" id="CAH1421581.1"/>
    </source>
</evidence>
<reference evidence="1 2" key="1">
    <citation type="submission" date="2022-01" db="EMBL/GenBank/DDBJ databases">
        <authorList>
            <person name="Xiong W."/>
            <person name="Schranz E."/>
        </authorList>
    </citation>
    <scope>NUCLEOTIDE SEQUENCE [LARGE SCALE GENOMIC DNA]</scope>
</reference>
<evidence type="ECO:0000313" key="2">
    <source>
        <dbReference type="Proteomes" id="UP001157418"/>
    </source>
</evidence>
<dbReference type="AlphaFoldDB" id="A0AAU9M3E1"/>
<dbReference type="Proteomes" id="UP001157418">
    <property type="component" value="Unassembled WGS sequence"/>
</dbReference>
<comment type="caution">
    <text evidence="1">The sequence shown here is derived from an EMBL/GenBank/DDBJ whole genome shotgun (WGS) entry which is preliminary data.</text>
</comment>
<dbReference type="EMBL" id="CAKMRJ010001112">
    <property type="protein sequence ID" value="CAH1421581.1"/>
    <property type="molecule type" value="Genomic_DNA"/>
</dbReference>
<keyword evidence="2" id="KW-1185">Reference proteome</keyword>
<sequence>MADSRAYNKRVEGNVFFYLQGIDYGGGVSWSFFQEGRGYHFPFMSFVSGRYIFYMSVEKNCCIEAVNMLKGSAHAVFVEMPKRRFLNLLQSWNWVD</sequence>
<proteinExistence type="predicted"/>
<name>A0AAU9M3E1_9ASTR</name>